<dbReference type="SMART" id="SM00283">
    <property type="entry name" value="MA"/>
    <property type="match status" value="1"/>
</dbReference>
<dbReference type="RefSeq" id="WP_191073519.1">
    <property type="nucleotide sequence ID" value="NZ_JACTAG010000001.1"/>
</dbReference>
<dbReference type="SUPFAM" id="SSF55785">
    <property type="entry name" value="PYP-like sensor domain (PAS domain)"/>
    <property type="match status" value="1"/>
</dbReference>
<dbReference type="SUPFAM" id="SSF158472">
    <property type="entry name" value="HAMP domain-like"/>
    <property type="match status" value="1"/>
</dbReference>
<evidence type="ECO:0000256" key="4">
    <source>
        <dbReference type="PROSITE-ProRule" id="PRU00284"/>
    </source>
</evidence>
<feature type="transmembrane region" description="Helical" evidence="5">
    <location>
        <begin position="179"/>
        <end position="199"/>
    </location>
</feature>
<reference evidence="8" key="1">
    <citation type="submission" date="2020-08" db="EMBL/GenBank/DDBJ databases">
        <title>Sulfitobacter aestuariivivens sp. nov., isolated from a tidal flat.</title>
        <authorList>
            <person name="Park S."/>
            <person name="Yoon J.-H."/>
        </authorList>
    </citation>
    <scope>NUCLEOTIDE SEQUENCE</scope>
    <source>
        <strain evidence="8">TSTF-M16</strain>
    </source>
</reference>
<evidence type="ECO:0000313" key="8">
    <source>
        <dbReference type="EMBL" id="MBD3662485.1"/>
    </source>
</evidence>
<keyword evidence="9" id="KW-1185">Reference proteome</keyword>
<dbReference type="Gene3D" id="6.10.340.10">
    <property type="match status" value="1"/>
</dbReference>
<dbReference type="PANTHER" id="PTHR43531">
    <property type="entry name" value="PROTEIN ICFG"/>
    <property type="match status" value="1"/>
</dbReference>
<proteinExistence type="inferred from homology"/>
<dbReference type="PANTHER" id="PTHR43531:SF11">
    <property type="entry name" value="METHYL-ACCEPTING CHEMOTAXIS PROTEIN 3"/>
    <property type="match status" value="1"/>
</dbReference>
<dbReference type="GO" id="GO:0004888">
    <property type="term" value="F:transmembrane signaling receptor activity"/>
    <property type="evidence" value="ECO:0007669"/>
    <property type="project" value="InterPro"/>
</dbReference>
<dbReference type="Pfam" id="PF00015">
    <property type="entry name" value="MCPsignal"/>
    <property type="match status" value="1"/>
</dbReference>
<dbReference type="CDD" id="cd11386">
    <property type="entry name" value="MCP_signal"/>
    <property type="match status" value="1"/>
</dbReference>
<dbReference type="PROSITE" id="PS50111">
    <property type="entry name" value="CHEMOTAXIS_TRANSDUC_2"/>
    <property type="match status" value="1"/>
</dbReference>
<feature type="transmembrane region" description="Helical" evidence="5">
    <location>
        <begin position="17"/>
        <end position="36"/>
    </location>
</feature>
<dbReference type="CDD" id="cd06225">
    <property type="entry name" value="HAMP"/>
    <property type="match status" value="1"/>
</dbReference>
<sequence length="863" mass="91711">MARETAQFSEVHPLRSLFIACTLVVACCVVVVAFTIETKSYLNEERYVKQSVAERAAEVTNLLSMQLGGSVQFENNEALDRIVGNVMAQAGQDALGAVVYDAQANKLYQTPLKGKDAAVIDQIALQVLESGANVLSESGNAKGVPITFGENNQVVGVVVTEWTEQFRLEGMFARRLQSLAAGAGVLALALVAAALFLRWHMSQPLTRLQSALSTIARGDYGGTVTETHRPDEIGTMAIGLEHVRIALAQSQDLARETDFKSTAFVSSSAPMMMVNEDFEVIFVNPACEALIGKIMTSLVEVWPAISPQNLVGCNMSDLDGIEDCIAAIKRSDAGNPMGRRSVEKDLRLDGRIVQIRLSPAVDNTGEMIGCVIEWKDRTEDQRNAALIAAINANQVRIEYDLDGRIVDANDNFRKLIKGQFSDASLCSIATMFAGNLEGDETGETFAAKVIGGVIQRGRFTLNIRQAPEGFVMDGSFALLKNEDAQTEGVIFLANDVTEQATNIAAAKAERLKNARGQEHVVAILGQALTTLSQGDLNARITQDVPEAYEKLRRDFNATVEALRGAIVAVVENSDSIRNETAEITSAADDLSFRTEKQAATLEETAAALDELTVSVKSAAEGADEASSMSADAQKNAEQGGDVARKAVAAMDSIKASSLEISKITTVIDDIAFQTNLLALNAGVEAARAGEAGRGFAVVATEVRALAQRSSDAAREINALISCSGEQVQQGVELVDRTGAALASIVTSVSEISNRVSAIAVSAREQSSGLAEINAAVNELDHVTQQNAAMFQETTAASHALTSEADALANAVSRFKLDGISATPKTAAPTAFSTPVTSASGPFLEGSAALELSEYPESDGWEEF</sequence>
<feature type="domain" description="HAMP" evidence="7">
    <location>
        <begin position="199"/>
        <end position="252"/>
    </location>
</feature>
<comment type="subcellular location">
    <subcellularLocation>
        <location evidence="1">Membrane</location>
    </subcellularLocation>
</comment>
<keyword evidence="5" id="KW-0812">Transmembrane</keyword>
<dbReference type="FunFam" id="1.10.287.950:FF:000001">
    <property type="entry name" value="Methyl-accepting chemotaxis sensory transducer"/>
    <property type="match status" value="1"/>
</dbReference>
<evidence type="ECO:0000259" key="7">
    <source>
        <dbReference type="PROSITE" id="PS50885"/>
    </source>
</evidence>
<gene>
    <name evidence="8" type="ORF">H9Q16_00965</name>
</gene>
<evidence type="ECO:0000256" key="2">
    <source>
        <dbReference type="ARBA" id="ARBA00022500"/>
    </source>
</evidence>
<dbReference type="SUPFAM" id="SSF58104">
    <property type="entry name" value="Methyl-accepting chemotaxis protein (MCP) signaling domain"/>
    <property type="match status" value="1"/>
</dbReference>
<evidence type="ECO:0000256" key="5">
    <source>
        <dbReference type="SAM" id="Phobius"/>
    </source>
</evidence>
<dbReference type="InterPro" id="IPR004089">
    <property type="entry name" value="MCPsignal_dom"/>
</dbReference>
<dbReference type="Pfam" id="PF00672">
    <property type="entry name" value="HAMP"/>
    <property type="match status" value="1"/>
</dbReference>
<comment type="caution">
    <text evidence="8">The sequence shown here is derived from an EMBL/GenBank/DDBJ whole genome shotgun (WGS) entry which is preliminary data.</text>
</comment>
<dbReference type="EMBL" id="JACTAG010000001">
    <property type="protein sequence ID" value="MBD3662485.1"/>
    <property type="molecule type" value="Genomic_DNA"/>
</dbReference>
<dbReference type="SMART" id="SM00304">
    <property type="entry name" value="HAMP"/>
    <property type="match status" value="2"/>
</dbReference>
<accession>A0A927HER5</accession>
<dbReference type="InterPro" id="IPR051310">
    <property type="entry name" value="MCP_chemotaxis"/>
</dbReference>
<dbReference type="Proteomes" id="UP000635142">
    <property type="component" value="Unassembled WGS sequence"/>
</dbReference>
<dbReference type="GO" id="GO:0006935">
    <property type="term" value="P:chemotaxis"/>
    <property type="evidence" value="ECO:0007669"/>
    <property type="project" value="UniProtKB-KW"/>
</dbReference>
<keyword evidence="4" id="KW-0807">Transducer</keyword>
<dbReference type="InterPro" id="IPR004090">
    <property type="entry name" value="Chemotax_Me-accpt_rcpt"/>
</dbReference>
<organism evidence="8 9">
    <name type="scientific">Sulfitobacter aestuariivivens</name>
    <dbReference type="NCBI Taxonomy" id="2766981"/>
    <lineage>
        <taxon>Bacteria</taxon>
        <taxon>Pseudomonadati</taxon>
        <taxon>Pseudomonadota</taxon>
        <taxon>Alphaproteobacteria</taxon>
        <taxon>Rhodobacterales</taxon>
        <taxon>Roseobacteraceae</taxon>
        <taxon>Sulfitobacter</taxon>
    </lineage>
</organism>
<evidence type="ECO:0000256" key="1">
    <source>
        <dbReference type="ARBA" id="ARBA00004370"/>
    </source>
</evidence>
<dbReference type="InterPro" id="IPR003660">
    <property type="entry name" value="HAMP_dom"/>
</dbReference>
<dbReference type="Pfam" id="PF13426">
    <property type="entry name" value="PAS_9"/>
    <property type="match status" value="1"/>
</dbReference>
<keyword evidence="5" id="KW-0472">Membrane</keyword>
<dbReference type="PROSITE" id="PS51257">
    <property type="entry name" value="PROKAR_LIPOPROTEIN"/>
    <property type="match status" value="1"/>
</dbReference>
<keyword evidence="5" id="KW-1133">Transmembrane helix</keyword>
<dbReference type="GO" id="GO:0007165">
    <property type="term" value="P:signal transduction"/>
    <property type="evidence" value="ECO:0007669"/>
    <property type="project" value="UniProtKB-KW"/>
</dbReference>
<evidence type="ECO:0000256" key="3">
    <source>
        <dbReference type="ARBA" id="ARBA00029447"/>
    </source>
</evidence>
<dbReference type="PRINTS" id="PR00260">
    <property type="entry name" value="CHEMTRNSDUCR"/>
</dbReference>
<dbReference type="Gene3D" id="3.30.450.20">
    <property type="entry name" value="PAS domain"/>
    <property type="match status" value="2"/>
</dbReference>
<dbReference type="AlphaFoldDB" id="A0A927HER5"/>
<name>A0A927HER5_9RHOB</name>
<dbReference type="InterPro" id="IPR000014">
    <property type="entry name" value="PAS"/>
</dbReference>
<dbReference type="PROSITE" id="PS50885">
    <property type="entry name" value="HAMP"/>
    <property type="match status" value="2"/>
</dbReference>
<comment type="similarity">
    <text evidence="3">Belongs to the methyl-accepting chemotaxis (MCP) protein family.</text>
</comment>
<dbReference type="Gene3D" id="1.10.287.950">
    <property type="entry name" value="Methyl-accepting chemotaxis protein"/>
    <property type="match status" value="1"/>
</dbReference>
<protein>
    <submittedName>
        <fullName evidence="8">HAMP domain-containing protein</fullName>
    </submittedName>
</protein>
<keyword evidence="2" id="KW-0145">Chemotaxis</keyword>
<feature type="domain" description="Methyl-accepting transducer" evidence="6">
    <location>
        <begin position="572"/>
        <end position="801"/>
    </location>
</feature>
<feature type="domain" description="HAMP" evidence="7">
    <location>
        <begin position="515"/>
        <end position="567"/>
    </location>
</feature>
<evidence type="ECO:0000313" key="9">
    <source>
        <dbReference type="Proteomes" id="UP000635142"/>
    </source>
</evidence>
<dbReference type="InterPro" id="IPR035965">
    <property type="entry name" value="PAS-like_dom_sf"/>
</dbReference>
<evidence type="ECO:0000259" key="6">
    <source>
        <dbReference type="PROSITE" id="PS50111"/>
    </source>
</evidence>
<dbReference type="GO" id="GO:0016020">
    <property type="term" value="C:membrane"/>
    <property type="evidence" value="ECO:0007669"/>
    <property type="project" value="UniProtKB-SubCell"/>
</dbReference>